<dbReference type="Proteomes" id="UP000008467">
    <property type="component" value="Chromosome"/>
</dbReference>
<organism evidence="9 10">
    <name type="scientific">Cellulosilyticum lentocellum (strain ATCC 49066 / DSM 5427 / NCIMB 11756 / RHM5)</name>
    <name type="common">Clostridium lentocellum</name>
    <dbReference type="NCBI Taxonomy" id="642492"/>
    <lineage>
        <taxon>Bacteria</taxon>
        <taxon>Bacillati</taxon>
        <taxon>Bacillota</taxon>
        <taxon>Clostridia</taxon>
        <taxon>Lachnospirales</taxon>
        <taxon>Cellulosilyticaceae</taxon>
        <taxon>Cellulosilyticum</taxon>
    </lineage>
</organism>
<dbReference type="RefSeq" id="WP_013656327.1">
    <property type="nucleotide sequence ID" value="NC_015275.1"/>
</dbReference>
<dbReference type="CDD" id="cd03257">
    <property type="entry name" value="ABC_NikE_OppD_transporters"/>
    <property type="match status" value="1"/>
</dbReference>
<protein>
    <submittedName>
        <fullName evidence="9">Oligopeptide/dipeptide ABC transporter, ATPase subunit</fullName>
        <ecNumber evidence="9">3.6.3.24</ecNumber>
    </submittedName>
</protein>
<dbReference type="InterPro" id="IPR027417">
    <property type="entry name" value="P-loop_NTPase"/>
</dbReference>
<dbReference type="GO" id="GO:0015833">
    <property type="term" value="P:peptide transport"/>
    <property type="evidence" value="ECO:0007669"/>
    <property type="project" value="InterPro"/>
</dbReference>
<name>F2JHD0_CELLD</name>
<dbReference type="GO" id="GO:0016887">
    <property type="term" value="F:ATP hydrolysis activity"/>
    <property type="evidence" value="ECO:0007669"/>
    <property type="project" value="InterPro"/>
</dbReference>
<dbReference type="InterPro" id="IPR013563">
    <property type="entry name" value="Oligopep_ABC_C"/>
</dbReference>
<keyword evidence="5" id="KW-0547">Nucleotide-binding</keyword>
<dbReference type="FunFam" id="3.40.50.300:FF:000016">
    <property type="entry name" value="Oligopeptide ABC transporter ATP-binding component"/>
    <property type="match status" value="1"/>
</dbReference>
<dbReference type="SUPFAM" id="SSF52540">
    <property type="entry name" value="P-loop containing nucleoside triphosphate hydrolases"/>
    <property type="match status" value="1"/>
</dbReference>
<dbReference type="InterPro" id="IPR003593">
    <property type="entry name" value="AAA+_ATPase"/>
</dbReference>
<dbReference type="KEGG" id="cle:Clole_1302"/>
<comment type="subcellular location">
    <subcellularLocation>
        <location evidence="1">Cell membrane</location>
        <topology evidence="1">Peripheral membrane protein</topology>
    </subcellularLocation>
</comment>
<evidence type="ECO:0000256" key="5">
    <source>
        <dbReference type="ARBA" id="ARBA00022741"/>
    </source>
</evidence>
<evidence type="ECO:0000256" key="1">
    <source>
        <dbReference type="ARBA" id="ARBA00004202"/>
    </source>
</evidence>
<dbReference type="GO" id="GO:0005524">
    <property type="term" value="F:ATP binding"/>
    <property type="evidence" value="ECO:0007669"/>
    <property type="project" value="UniProtKB-KW"/>
</dbReference>
<dbReference type="InterPro" id="IPR050388">
    <property type="entry name" value="ABC_Ni/Peptide_Import"/>
</dbReference>
<accession>F2JHD0</accession>
<dbReference type="PROSITE" id="PS00211">
    <property type="entry name" value="ABC_TRANSPORTER_1"/>
    <property type="match status" value="1"/>
</dbReference>
<evidence type="ECO:0000313" key="9">
    <source>
        <dbReference type="EMBL" id="ADZ83028.1"/>
    </source>
</evidence>
<dbReference type="PANTHER" id="PTHR43297:SF2">
    <property type="entry name" value="DIPEPTIDE TRANSPORT ATP-BINDING PROTEIN DPPD"/>
    <property type="match status" value="1"/>
</dbReference>
<keyword evidence="10" id="KW-1185">Reference proteome</keyword>
<dbReference type="STRING" id="642492.Clole_1302"/>
<proteinExistence type="inferred from homology"/>
<evidence type="ECO:0000256" key="7">
    <source>
        <dbReference type="ARBA" id="ARBA00023136"/>
    </source>
</evidence>
<evidence type="ECO:0000256" key="4">
    <source>
        <dbReference type="ARBA" id="ARBA00022475"/>
    </source>
</evidence>
<dbReference type="EMBL" id="CP002582">
    <property type="protein sequence ID" value="ADZ83028.1"/>
    <property type="molecule type" value="Genomic_DNA"/>
</dbReference>
<dbReference type="Pfam" id="PF08352">
    <property type="entry name" value="oligo_HPY"/>
    <property type="match status" value="1"/>
</dbReference>
<dbReference type="Pfam" id="PF00005">
    <property type="entry name" value="ABC_tran"/>
    <property type="match status" value="1"/>
</dbReference>
<keyword evidence="7" id="KW-0472">Membrane</keyword>
<dbReference type="PROSITE" id="PS50893">
    <property type="entry name" value="ABC_TRANSPORTER_2"/>
    <property type="match status" value="1"/>
</dbReference>
<dbReference type="InterPro" id="IPR003439">
    <property type="entry name" value="ABC_transporter-like_ATP-bd"/>
</dbReference>
<dbReference type="HOGENOM" id="CLU_000604_1_23_9"/>
<dbReference type="eggNOG" id="COG0444">
    <property type="taxonomic scope" value="Bacteria"/>
</dbReference>
<evidence type="ECO:0000256" key="6">
    <source>
        <dbReference type="ARBA" id="ARBA00022840"/>
    </source>
</evidence>
<dbReference type="Gene3D" id="3.40.50.300">
    <property type="entry name" value="P-loop containing nucleotide triphosphate hydrolases"/>
    <property type="match status" value="1"/>
</dbReference>
<dbReference type="InterPro" id="IPR017871">
    <property type="entry name" value="ABC_transporter-like_CS"/>
</dbReference>
<dbReference type="NCBIfam" id="TIGR01727">
    <property type="entry name" value="oligo_HPY"/>
    <property type="match status" value="1"/>
</dbReference>
<keyword evidence="3" id="KW-0813">Transport</keyword>
<feature type="domain" description="ABC transporter" evidence="8">
    <location>
        <begin position="9"/>
        <end position="260"/>
    </location>
</feature>
<dbReference type="GO" id="GO:0005886">
    <property type="term" value="C:plasma membrane"/>
    <property type="evidence" value="ECO:0007669"/>
    <property type="project" value="UniProtKB-SubCell"/>
</dbReference>
<keyword evidence="9" id="KW-0378">Hydrolase</keyword>
<dbReference type="EC" id="3.6.3.24" evidence="9"/>
<dbReference type="AlphaFoldDB" id="F2JHD0"/>
<reference evidence="9 10" key="1">
    <citation type="journal article" date="2011" name="J. Bacteriol.">
        <title>Complete genome sequence of the cellulose-degrading bacterium Cellulosilyticum lentocellum.</title>
        <authorList>
            <consortium name="US DOE Joint Genome Institute"/>
            <person name="Miller D.A."/>
            <person name="Suen G."/>
            <person name="Bruce D."/>
            <person name="Copeland A."/>
            <person name="Cheng J.F."/>
            <person name="Detter C."/>
            <person name="Goodwin L.A."/>
            <person name="Han C.S."/>
            <person name="Hauser L.J."/>
            <person name="Land M.L."/>
            <person name="Lapidus A."/>
            <person name="Lucas S."/>
            <person name="Meincke L."/>
            <person name="Pitluck S."/>
            <person name="Tapia R."/>
            <person name="Teshima H."/>
            <person name="Woyke T."/>
            <person name="Fox B.G."/>
            <person name="Angert E.R."/>
            <person name="Currie C.R."/>
        </authorList>
    </citation>
    <scope>NUCLEOTIDE SEQUENCE [LARGE SCALE GENOMIC DNA]</scope>
    <source>
        <strain evidence="10">ATCC 49066 / DSM 5427 / NCIMB 11756 / RHM5</strain>
    </source>
</reference>
<comment type="similarity">
    <text evidence="2">Belongs to the ABC transporter superfamily.</text>
</comment>
<evidence type="ECO:0000256" key="3">
    <source>
        <dbReference type="ARBA" id="ARBA00022448"/>
    </source>
</evidence>
<dbReference type="PANTHER" id="PTHR43297">
    <property type="entry name" value="OLIGOPEPTIDE TRANSPORT ATP-BINDING PROTEIN APPD"/>
    <property type="match status" value="1"/>
</dbReference>
<evidence type="ECO:0000259" key="8">
    <source>
        <dbReference type="PROSITE" id="PS50893"/>
    </source>
</evidence>
<keyword evidence="6" id="KW-0067">ATP-binding</keyword>
<sequence>MTMENEAILEVKDLKVSFLTDEGKVQVINEIGFTLEKGKILGIVGESGCGKSALALSIMGLLAKGQGFVDGGEIKLGDKALLQLKESELEKIRGNEMAMIFQEPMTSLNPVITIGDQIGEALRIHKGLKGRANKEKVVELLNAVNIPEPDRVMKEYPHLLSGGMRQRVMIAMALSCVPQLLIADEPTTALDVTIQAQILELIKELNKVYETSIMLITHDLGVIAEMTDEVLVLYAGNIVEKTTVEELFDNPKHPYTKGLLDSRPSKGTIHRYLHSIKGTVPSLKEMPKGCAFYPRCDYRKEVCKEVKPSWTNLTMEHGVRCFLYEEGMNNE</sequence>
<dbReference type="SMART" id="SM00382">
    <property type="entry name" value="AAA"/>
    <property type="match status" value="1"/>
</dbReference>
<evidence type="ECO:0000313" key="10">
    <source>
        <dbReference type="Proteomes" id="UP000008467"/>
    </source>
</evidence>
<evidence type="ECO:0000256" key="2">
    <source>
        <dbReference type="ARBA" id="ARBA00005417"/>
    </source>
</evidence>
<keyword evidence="4" id="KW-1003">Cell membrane</keyword>
<gene>
    <name evidence="9" type="ordered locus">Clole_1302</name>
</gene>